<evidence type="ECO:0000313" key="4">
    <source>
        <dbReference type="Proteomes" id="UP000625711"/>
    </source>
</evidence>
<accession>A0A834HRI3</accession>
<dbReference type="EMBL" id="JAACXV010023076">
    <property type="protein sequence ID" value="KAF7263198.1"/>
    <property type="molecule type" value="Genomic_DNA"/>
</dbReference>
<evidence type="ECO:0000313" key="2">
    <source>
        <dbReference type="EMBL" id="KAF7263198.1"/>
    </source>
</evidence>
<gene>
    <name evidence="3" type="ORF">GWI33_003508</name>
    <name evidence="2" type="ORF">GWI33_003510</name>
</gene>
<sequence>MQTEPALYHFKCKMKRPGLPFYGNLFVNCEMFRRMGEKREAGNDEAGRSPRNKGERVAGAGGAPYNVYMHVI</sequence>
<dbReference type="Proteomes" id="UP000625711">
    <property type="component" value="Unassembled WGS sequence"/>
</dbReference>
<feature type="region of interest" description="Disordered" evidence="1">
    <location>
        <begin position="39"/>
        <end position="58"/>
    </location>
</feature>
<protein>
    <submittedName>
        <fullName evidence="3">Uncharacterized protein</fullName>
    </submittedName>
</protein>
<dbReference type="EMBL" id="JAACXV010023075">
    <property type="protein sequence ID" value="KAF7263200.1"/>
    <property type="molecule type" value="Genomic_DNA"/>
</dbReference>
<feature type="compositionally biased region" description="Basic and acidic residues" evidence="1">
    <location>
        <begin position="39"/>
        <end position="56"/>
    </location>
</feature>
<keyword evidence="4" id="KW-1185">Reference proteome</keyword>
<proteinExistence type="predicted"/>
<name>A0A834HRI3_RHYFE</name>
<dbReference type="AlphaFoldDB" id="A0A834HRI3"/>
<evidence type="ECO:0000313" key="3">
    <source>
        <dbReference type="EMBL" id="KAF7263200.1"/>
    </source>
</evidence>
<evidence type="ECO:0000256" key="1">
    <source>
        <dbReference type="SAM" id="MobiDB-lite"/>
    </source>
</evidence>
<reference evidence="3" key="1">
    <citation type="submission" date="2020-08" db="EMBL/GenBank/DDBJ databases">
        <title>Genome sequencing and assembly of the red palm weevil Rhynchophorus ferrugineus.</title>
        <authorList>
            <person name="Dias G.B."/>
            <person name="Bergman C.M."/>
            <person name="Manee M."/>
        </authorList>
    </citation>
    <scope>NUCLEOTIDE SEQUENCE</scope>
    <source>
        <strain evidence="3">AA-2017</strain>
        <tissue evidence="3">Whole larva</tissue>
    </source>
</reference>
<organism evidence="3 4">
    <name type="scientific">Rhynchophorus ferrugineus</name>
    <name type="common">Red palm weevil</name>
    <name type="synonym">Curculio ferrugineus</name>
    <dbReference type="NCBI Taxonomy" id="354439"/>
    <lineage>
        <taxon>Eukaryota</taxon>
        <taxon>Metazoa</taxon>
        <taxon>Ecdysozoa</taxon>
        <taxon>Arthropoda</taxon>
        <taxon>Hexapoda</taxon>
        <taxon>Insecta</taxon>
        <taxon>Pterygota</taxon>
        <taxon>Neoptera</taxon>
        <taxon>Endopterygota</taxon>
        <taxon>Coleoptera</taxon>
        <taxon>Polyphaga</taxon>
        <taxon>Cucujiformia</taxon>
        <taxon>Curculionidae</taxon>
        <taxon>Dryophthorinae</taxon>
        <taxon>Rhynchophorus</taxon>
    </lineage>
</organism>
<comment type="caution">
    <text evidence="3">The sequence shown here is derived from an EMBL/GenBank/DDBJ whole genome shotgun (WGS) entry which is preliminary data.</text>
</comment>